<comment type="subcellular location">
    <subcellularLocation>
        <location evidence="1">Nucleus</location>
    </subcellularLocation>
</comment>
<evidence type="ECO:0000256" key="4">
    <source>
        <dbReference type="SAM" id="MobiDB-lite"/>
    </source>
</evidence>
<dbReference type="Proteomes" id="UP001190700">
    <property type="component" value="Unassembled WGS sequence"/>
</dbReference>
<keyword evidence="6" id="KW-1185">Reference proteome</keyword>
<feature type="compositionally biased region" description="Basic residues" evidence="4">
    <location>
        <begin position="259"/>
        <end position="268"/>
    </location>
</feature>
<dbReference type="PANTHER" id="PTHR13486">
    <property type="entry name" value="TELOMERE LENGTH AND SILENCING PROTEIN 1 TLS1 FAMILY MEMBER"/>
    <property type="match status" value="1"/>
</dbReference>
<protein>
    <recommendedName>
        <fullName evidence="7">Hepatocellular carcinoma-associated antigen 59</fullName>
    </recommendedName>
</protein>
<dbReference type="GO" id="GO:0005681">
    <property type="term" value="C:spliceosomal complex"/>
    <property type="evidence" value="ECO:0007669"/>
    <property type="project" value="TreeGrafter"/>
</dbReference>
<keyword evidence="3" id="KW-0539">Nucleus</keyword>
<gene>
    <name evidence="5" type="ORF">CYMTET_40152</name>
</gene>
<feature type="region of interest" description="Disordered" evidence="4">
    <location>
        <begin position="180"/>
        <end position="268"/>
    </location>
</feature>
<name>A0AAE0CAQ9_9CHLO</name>
<sequence>MGRNYRKRKTVEEEEDEEDQAFALSLRDKLADTKALQKQRNRTTGLGVSLLDGAEEKGEEEEDEEAQLLPDEAKALQDTFANETTVAEEDPNMLSFIEEELRKRRGETQTVETADVSKTDLQKIEDSLYETPKELQMQEVVEEDGSDRWLTGIVEVQLPVEHRLRNIELTEDAKKALLEKQKRRRYGSDRDRLPGNLSANFNLHRSQFAKQFGPGGGRTSSMQESDGREQRHHERFGGPGMGPNSRGPTATDDIVASRFKQRERQRRR</sequence>
<dbReference type="AlphaFoldDB" id="A0AAE0CAQ9"/>
<feature type="compositionally biased region" description="Polar residues" evidence="4">
    <location>
        <begin position="197"/>
        <end position="209"/>
    </location>
</feature>
<organism evidence="5 6">
    <name type="scientific">Cymbomonas tetramitiformis</name>
    <dbReference type="NCBI Taxonomy" id="36881"/>
    <lineage>
        <taxon>Eukaryota</taxon>
        <taxon>Viridiplantae</taxon>
        <taxon>Chlorophyta</taxon>
        <taxon>Pyramimonadophyceae</taxon>
        <taxon>Pyramimonadales</taxon>
        <taxon>Pyramimonadaceae</taxon>
        <taxon>Cymbomonas</taxon>
    </lineage>
</organism>
<feature type="compositionally biased region" description="Basic and acidic residues" evidence="4">
    <location>
        <begin position="225"/>
        <end position="236"/>
    </location>
</feature>
<accession>A0AAE0CAQ9</accession>
<evidence type="ECO:0000256" key="2">
    <source>
        <dbReference type="ARBA" id="ARBA00007643"/>
    </source>
</evidence>
<evidence type="ECO:0000313" key="6">
    <source>
        <dbReference type="Proteomes" id="UP001190700"/>
    </source>
</evidence>
<evidence type="ECO:0000256" key="3">
    <source>
        <dbReference type="ARBA" id="ARBA00023242"/>
    </source>
</evidence>
<comment type="similarity">
    <text evidence="2">Belongs to the TLS1 family.</text>
</comment>
<evidence type="ECO:0008006" key="7">
    <source>
        <dbReference type="Google" id="ProtNLM"/>
    </source>
</evidence>
<feature type="compositionally biased region" description="Polar residues" evidence="4">
    <location>
        <begin position="36"/>
        <end position="46"/>
    </location>
</feature>
<evidence type="ECO:0000256" key="1">
    <source>
        <dbReference type="ARBA" id="ARBA00004123"/>
    </source>
</evidence>
<dbReference type="PANTHER" id="PTHR13486:SF2">
    <property type="entry name" value="SPLICING FACTOR C9ORF78"/>
    <property type="match status" value="1"/>
</dbReference>
<feature type="region of interest" description="Disordered" evidence="4">
    <location>
        <begin position="36"/>
        <end position="67"/>
    </location>
</feature>
<evidence type="ECO:0000313" key="5">
    <source>
        <dbReference type="EMBL" id="KAK3250470.1"/>
    </source>
</evidence>
<dbReference type="EMBL" id="LGRX02026694">
    <property type="protein sequence ID" value="KAK3250470.1"/>
    <property type="molecule type" value="Genomic_DNA"/>
</dbReference>
<feature type="compositionally biased region" description="Basic and acidic residues" evidence="4">
    <location>
        <begin position="180"/>
        <end position="193"/>
    </location>
</feature>
<dbReference type="GO" id="GO:0000398">
    <property type="term" value="P:mRNA splicing, via spliceosome"/>
    <property type="evidence" value="ECO:0007669"/>
    <property type="project" value="TreeGrafter"/>
</dbReference>
<feature type="compositionally biased region" description="Acidic residues" evidence="4">
    <location>
        <begin position="57"/>
        <end position="66"/>
    </location>
</feature>
<reference evidence="5 6" key="1">
    <citation type="journal article" date="2015" name="Genome Biol. Evol.">
        <title>Comparative Genomics of a Bacterivorous Green Alga Reveals Evolutionary Causalities and Consequences of Phago-Mixotrophic Mode of Nutrition.</title>
        <authorList>
            <person name="Burns J.A."/>
            <person name="Paasch A."/>
            <person name="Narechania A."/>
            <person name="Kim E."/>
        </authorList>
    </citation>
    <scope>NUCLEOTIDE SEQUENCE [LARGE SCALE GENOMIC DNA]</scope>
    <source>
        <strain evidence="5 6">PLY_AMNH</strain>
    </source>
</reference>
<dbReference type="Pfam" id="PF07052">
    <property type="entry name" value="Hep_59"/>
    <property type="match status" value="1"/>
</dbReference>
<proteinExistence type="inferred from homology"/>
<dbReference type="InterPro" id="IPR010756">
    <property type="entry name" value="Tls1-like"/>
</dbReference>
<comment type="caution">
    <text evidence="5">The sequence shown here is derived from an EMBL/GenBank/DDBJ whole genome shotgun (WGS) entry which is preliminary data.</text>
</comment>